<evidence type="ECO:0000313" key="11">
    <source>
        <dbReference type="EMBL" id="GEN81605.1"/>
    </source>
</evidence>
<dbReference type="InterPro" id="IPR003593">
    <property type="entry name" value="AAA+_ATPase"/>
</dbReference>
<keyword evidence="3" id="KW-1003">Cell membrane</keyword>
<proteinExistence type="predicted"/>
<dbReference type="GO" id="GO:0005524">
    <property type="term" value="F:ATP binding"/>
    <property type="evidence" value="ECO:0007669"/>
    <property type="project" value="UniProtKB-KW"/>
</dbReference>
<keyword evidence="2" id="KW-0813">Transport</keyword>
<dbReference type="GO" id="GO:0005886">
    <property type="term" value="C:plasma membrane"/>
    <property type="evidence" value="ECO:0007669"/>
    <property type="project" value="UniProtKB-SubCell"/>
</dbReference>
<dbReference type="AlphaFoldDB" id="A0A511Z2D5"/>
<dbReference type="SMART" id="SM00382">
    <property type="entry name" value="AAA"/>
    <property type="match status" value="2"/>
</dbReference>
<name>A0A511Z2D5_9CELL</name>
<evidence type="ECO:0000313" key="12">
    <source>
        <dbReference type="Proteomes" id="UP000321484"/>
    </source>
</evidence>
<evidence type="ECO:0000256" key="4">
    <source>
        <dbReference type="ARBA" id="ARBA00022597"/>
    </source>
</evidence>
<evidence type="ECO:0000256" key="2">
    <source>
        <dbReference type="ARBA" id="ARBA00022448"/>
    </source>
</evidence>
<reference evidence="11 12" key="1">
    <citation type="submission" date="2019-07" db="EMBL/GenBank/DDBJ databases">
        <title>Whole genome shotgun sequence of Actinotalea fermentans NBRC 105374.</title>
        <authorList>
            <person name="Hosoyama A."/>
            <person name="Uohara A."/>
            <person name="Ohji S."/>
            <person name="Ichikawa N."/>
        </authorList>
    </citation>
    <scope>NUCLEOTIDE SEQUENCE [LARGE SCALE GENOMIC DNA]</scope>
    <source>
        <strain evidence="11 12">NBRC 105374</strain>
    </source>
</reference>
<evidence type="ECO:0000256" key="8">
    <source>
        <dbReference type="ARBA" id="ARBA00022967"/>
    </source>
</evidence>
<dbReference type="PROSITE" id="PS50893">
    <property type="entry name" value="ABC_TRANSPORTER_2"/>
    <property type="match status" value="2"/>
</dbReference>
<evidence type="ECO:0000256" key="7">
    <source>
        <dbReference type="ARBA" id="ARBA00022840"/>
    </source>
</evidence>
<keyword evidence="7 11" id="KW-0067">ATP-binding</keyword>
<keyword evidence="8" id="KW-1278">Translocase</keyword>
<comment type="subcellular location">
    <subcellularLocation>
        <location evidence="1">Cell membrane</location>
        <topology evidence="1">Peripheral membrane protein</topology>
    </subcellularLocation>
</comment>
<dbReference type="Gene3D" id="3.40.50.300">
    <property type="entry name" value="P-loop containing nucleotide triphosphate hydrolases"/>
    <property type="match status" value="2"/>
</dbReference>
<accession>A0A511Z2D5</accession>
<keyword evidence="12" id="KW-1185">Reference proteome</keyword>
<dbReference type="EMBL" id="BJYK01000014">
    <property type="protein sequence ID" value="GEN81605.1"/>
    <property type="molecule type" value="Genomic_DNA"/>
</dbReference>
<dbReference type="InterPro" id="IPR017871">
    <property type="entry name" value="ABC_transporter-like_CS"/>
</dbReference>
<dbReference type="GO" id="GO:0016887">
    <property type="term" value="F:ATP hydrolysis activity"/>
    <property type="evidence" value="ECO:0007669"/>
    <property type="project" value="InterPro"/>
</dbReference>
<keyword evidence="9" id="KW-0472">Membrane</keyword>
<feature type="domain" description="ABC transporter" evidence="10">
    <location>
        <begin position="257"/>
        <end position="500"/>
    </location>
</feature>
<dbReference type="InterPro" id="IPR027417">
    <property type="entry name" value="P-loop_NTPase"/>
</dbReference>
<evidence type="ECO:0000256" key="6">
    <source>
        <dbReference type="ARBA" id="ARBA00022741"/>
    </source>
</evidence>
<evidence type="ECO:0000259" key="10">
    <source>
        <dbReference type="PROSITE" id="PS50893"/>
    </source>
</evidence>
<evidence type="ECO:0000256" key="9">
    <source>
        <dbReference type="ARBA" id="ARBA00023136"/>
    </source>
</evidence>
<dbReference type="InterPro" id="IPR003439">
    <property type="entry name" value="ABC_transporter-like_ATP-bd"/>
</dbReference>
<protein>
    <submittedName>
        <fullName evidence="11">Ribose ABC transporter ATP-binding protein</fullName>
    </submittedName>
</protein>
<organism evidence="11 12">
    <name type="scientific">Actinotalea fermentans</name>
    <dbReference type="NCBI Taxonomy" id="43671"/>
    <lineage>
        <taxon>Bacteria</taxon>
        <taxon>Bacillati</taxon>
        <taxon>Actinomycetota</taxon>
        <taxon>Actinomycetes</taxon>
        <taxon>Micrococcales</taxon>
        <taxon>Cellulomonadaceae</taxon>
        <taxon>Actinotalea</taxon>
    </lineage>
</organism>
<keyword evidence="4" id="KW-0762">Sugar transport</keyword>
<gene>
    <name evidence="11" type="ORF">AFE02nite_33390</name>
</gene>
<feature type="domain" description="ABC transporter" evidence="10">
    <location>
        <begin position="9"/>
        <end position="244"/>
    </location>
</feature>
<dbReference type="Proteomes" id="UP000321484">
    <property type="component" value="Unassembled WGS sequence"/>
</dbReference>
<dbReference type="CDD" id="cd03216">
    <property type="entry name" value="ABC_Carb_Monos_I"/>
    <property type="match status" value="1"/>
</dbReference>
<dbReference type="InterPro" id="IPR050107">
    <property type="entry name" value="ABC_carbohydrate_import_ATPase"/>
</dbReference>
<dbReference type="PANTHER" id="PTHR43790">
    <property type="entry name" value="CARBOHYDRATE TRANSPORT ATP-BINDING PROTEIN MG119-RELATED"/>
    <property type="match status" value="1"/>
</dbReference>
<evidence type="ECO:0000256" key="3">
    <source>
        <dbReference type="ARBA" id="ARBA00022475"/>
    </source>
</evidence>
<dbReference type="PANTHER" id="PTHR43790:SF3">
    <property type="entry name" value="D-ALLOSE IMPORT ATP-BINDING PROTEIN ALSA-RELATED"/>
    <property type="match status" value="1"/>
</dbReference>
<keyword evidence="5" id="KW-0677">Repeat</keyword>
<sequence length="502" mass="53770">MPTDGPLAVRMADVCKSFDGVKVLDGVHFEVLPGEVHALAGGNGAGKSTLMKVLLGAYRRDAGHVEVFGRRLDAASIHAAKAAGVGMVYQEFSLIPTLTVAQNIFLDAEPLRAGLIDDAVMRRRAAEILARMEVAIDPAAEVGSLPTAQWQLTEIAKALSQDARVLVMDEPTASLAKHEVDALFGLIERLKAQGIAIIYISHRMDEIHRIADRITILRNGRNLVTAALDEITPQEIVAGIAGRELAAQVSYGPRSAAREGKVLLDVREVSAEGVREATFQVRAGEVLGVAGLMGSGRTELARALFGISAITSGAVVKDGQPLRLASPADAIRAGIALIPEDRRLQGLVLDHSVRTNLTLPMLASLRRWGLVAVDKVRAMSEHLIEQLSIAVARPDAPVRLLSGGNQQKVVIAKWLGTEPEVLVMDEPTAGVDVGTKSEIVRIVRDLARAGKGVVVISSEYPELIAMCDRYLIMRDGRVAECLDAREIRSELDLELAVQGLSA</sequence>
<dbReference type="SUPFAM" id="SSF52540">
    <property type="entry name" value="P-loop containing nucleoside triphosphate hydrolases"/>
    <property type="match status" value="2"/>
</dbReference>
<evidence type="ECO:0000256" key="1">
    <source>
        <dbReference type="ARBA" id="ARBA00004202"/>
    </source>
</evidence>
<dbReference type="Pfam" id="PF00005">
    <property type="entry name" value="ABC_tran"/>
    <property type="match status" value="2"/>
</dbReference>
<keyword evidence="6" id="KW-0547">Nucleotide-binding</keyword>
<dbReference type="CDD" id="cd03215">
    <property type="entry name" value="ABC_Carb_Monos_II"/>
    <property type="match status" value="1"/>
</dbReference>
<dbReference type="FunFam" id="3.40.50.300:FF:000127">
    <property type="entry name" value="Ribose import ATP-binding protein RbsA"/>
    <property type="match status" value="1"/>
</dbReference>
<comment type="caution">
    <text evidence="11">The sequence shown here is derived from an EMBL/GenBank/DDBJ whole genome shotgun (WGS) entry which is preliminary data.</text>
</comment>
<evidence type="ECO:0000256" key="5">
    <source>
        <dbReference type="ARBA" id="ARBA00022737"/>
    </source>
</evidence>
<dbReference type="PROSITE" id="PS00211">
    <property type="entry name" value="ABC_TRANSPORTER_1"/>
    <property type="match status" value="1"/>
</dbReference>